<dbReference type="GO" id="GO:0102704">
    <property type="term" value="F:GDP-Man:Man(2)GlcNAc(2)-PP-Dol alpha-1,6-mannosyltransferase activity"/>
    <property type="evidence" value="ECO:0007669"/>
    <property type="project" value="UniProtKB-UniRule"/>
</dbReference>
<comment type="similarity">
    <text evidence="3">Belongs to the glycosyltransferase group 1 family.</text>
</comment>
<dbReference type="GO" id="GO:0005789">
    <property type="term" value="C:endoplasmic reticulum membrane"/>
    <property type="evidence" value="ECO:0007669"/>
    <property type="project" value="UniProtKB-SubCell"/>
</dbReference>
<name>A0AAW1IUB8_POPJA</name>
<dbReference type="PANTHER" id="PTHR45918:SF1">
    <property type="entry name" value="ALPHA-1,3_1,6-MANNOSYLTRANSFERASE ALG2"/>
    <property type="match status" value="1"/>
</dbReference>
<keyword evidence="1 3" id="KW-0328">Glycosyltransferase</keyword>
<comment type="subcellular location">
    <subcellularLocation>
        <location evidence="3">Endoplasmic reticulum membrane</location>
        <topology evidence="3">Single-pass membrane protein</topology>
    </subcellularLocation>
</comment>
<keyword evidence="2 3" id="KW-0808">Transferase</keyword>
<evidence type="ECO:0000256" key="2">
    <source>
        <dbReference type="ARBA" id="ARBA00022679"/>
    </source>
</evidence>
<evidence type="ECO:0000256" key="3">
    <source>
        <dbReference type="RuleBase" id="RU367136"/>
    </source>
</evidence>
<dbReference type="EMBL" id="JASPKY010000548">
    <property type="protein sequence ID" value="KAK9693232.1"/>
    <property type="molecule type" value="Genomic_DNA"/>
</dbReference>
<accession>A0AAW1IUB8</accession>
<dbReference type="EC" id="2.4.1.132" evidence="3"/>
<dbReference type="InterPro" id="IPR027054">
    <property type="entry name" value="ALG2"/>
</dbReference>
<dbReference type="Pfam" id="PF00534">
    <property type="entry name" value="Glycos_transf_1"/>
    <property type="match status" value="1"/>
</dbReference>
<dbReference type="SUPFAM" id="SSF53756">
    <property type="entry name" value="UDP-Glycosyltransferase/glycogen phosphorylase"/>
    <property type="match status" value="1"/>
</dbReference>
<dbReference type="AlphaFoldDB" id="A0AAW1IUB8"/>
<organism evidence="5 6">
    <name type="scientific">Popillia japonica</name>
    <name type="common">Japanese beetle</name>
    <dbReference type="NCBI Taxonomy" id="7064"/>
    <lineage>
        <taxon>Eukaryota</taxon>
        <taxon>Metazoa</taxon>
        <taxon>Ecdysozoa</taxon>
        <taxon>Arthropoda</taxon>
        <taxon>Hexapoda</taxon>
        <taxon>Insecta</taxon>
        <taxon>Pterygota</taxon>
        <taxon>Neoptera</taxon>
        <taxon>Endopterygota</taxon>
        <taxon>Coleoptera</taxon>
        <taxon>Polyphaga</taxon>
        <taxon>Scarabaeiformia</taxon>
        <taxon>Scarabaeidae</taxon>
        <taxon>Rutelinae</taxon>
        <taxon>Popillia</taxon>
    </lineage>
</organism>
<comment type="catalytic activity">
    <reaction evidence="3">
        <text>an alpha-D-Man-(1-&gt;3)-beta-D-Man-(1-&gt;4)-beta-D-GlcNAc-(1-&gt;4)-alpha-D-GlcNAc-diphospho-di-trans,poly-cis-dolichol + GDP-alpha-D-mannose = an alpha-D-Man-(1-&gt;3)-[alpha-D-Man-(1-&gt;6)]-beta-D-Man-(1-&gt;4)-beta-D-GlcNAc-(1-&gt;4)-alpha-D-GlcNAc-diphospho-di-trans,poly-cis-dolichol + GDP + H(+)</text>
        <dbReference type="Rhea" id="RHEA:29519"/>
        <dbReference type="Rhea" id="RHEA-COMP:19513"/>
        <dbReference type="Rhea" id="RHEA-COMP:19515"/>
        <dbReference type="ChEBI" id="CHEBI:15378"/>
        <dbReference type="ChEBI" id="CHEBI:57527"/>
        <dbReference type="ChEBI" id="CHEBI:58189"/>
        <dbReference type="ChEBI" id="CHEBI:132510"/>
        <dbReference type="ChEBI" id="CHEBI:132511"/>
        <dbReference type="EC" id="2.4.1.257"/>
    </reaction>
    <physiologicalReaction direction="left-to-right" evidence="3">
        <dbReference type="Rhea" id="RHEA:29520"/>
    </physiologicalReaction>
</comment>
<evidence type="ECO:0000313" key="5">
    <source>
        <dbReference type="EMBL" id="KAK9693232.1"/>
    </source>
</evidence>
<comment type="pathway">
    <text evidence="3">Protein modification; protein glycosylation.</text>
</comment>
<dbReference type="Gene3D" id="3.40.50.2000">
    <property type="entry name" value="Glycogen Phosphorylase B"/>
    <property type="match status" value="2"/>
</dbReference>
<comment type="caution">
    <text evidence="5">The sequence shown here is derived from an EMBL/GenBank/DDBJ whole genome shotgun (WGS) entry which is preliminary data.</text>
</comment>
<evidence type="ECO:0000256" key="1">
    <source>
        <dbReference type="ARBA" id="ARBA00022676"/>
    </source>
</evidence>
<keyword evidence="6" id="KW-1185">Reference proteome</keyword>
<dbReference type="Proteomes" id="UP001458880">
    <property type="component" value="Unassembled WGS sequence"/>
</dbReference>
<dbReference type="EC" id="2.4.1.257" evidence="3"/>
<feature type="domain" description="Glycosyl transferase family 1" evidence="4">
    <location>
        <begin position="208"/>
        <end position="362"/>
    </location>
</feature>
<gene>
    <name evidence="5" type="ORF">QE152_g34348</name>
</gene>
<comment type="catalytic activity">
    <reaction evidence="3">
        <text>a beta-D-Man-(1-&gt;4)-beta-D-GlcNAc-(1-&gt;4)-alpha-D-GlcNAc-diphospho-di-trans,poly-cis-dolichol + GDP-alpha-D-mannose = an alpha-D-Man-(1-&gt;3)-beta-D-Man-(1-&gt;4)-beta-D-GlcNAc-(1-&gt;4)-alpha-D-GlcNAc-diphospho-di-trans,poly-cis-dolichol + GDP + H(+)</text>
        <dbReference type="Rhea" id="RHEA:29515"/>
        <dbReference type="Rhea" id="RHEA-COMP:19511"/>
        <dbReference type="Rhea" id="RHEA-COMP:19513"/>
        <dbReference type="ChEBI" id="CHEBI:15378"/>
        <dbReference type="ChEBI" id="CHEBI:57527"/>
        <dbReference type="ChEBI" id="CHEBI:58189"/>
        <dbReference type="ChEBI" id="CHEBI:58472"/>
        <dbReference type="ChEBI" id="CHEBI:132510"/>
        <dbReference type="EC" id="2.4.1.132"/>
    </reaction>
    <physiologicalReaction direction="left-to-right" evidence="3">
        <dbReference type="Rhea" id="RHEA:29516"/>
    </physiologicalReaction>
</comment>
<evidence type="ECO:0000313" key="6">
    <source>
        <dbReference type="Proteomes" id="UP001458880"/>
    </source>
</evidence>
<evidence type="ECO:0000259" key="4">
    <source>
        <dbReference type="Pfam" id="PF00534"/>
    </source>
</evidence>
<dbReference type="GO" id="GO:0004378">
    <property type="term" value="F:GDP-Man:Man(1)GlcNAc(2)-PP-Dol alpha-1,3-mannosyltransferase activity"/>
    <property type="evidence" value="ECO:0007669"/>
    <property type="project" value="UniProtKB-UniRule"/>
</dbReference>
<proteinExistence type="inferred from homology"/>
<comment type="function">
    <text evidence="3">Mannosylates Man(2)GlcNAc(2)-dolichol diphosphate and Man(1)GlcNAc(2)-dolichol diphosphate to form Man(3)GlcNAc(2)-dolichol diphosphate.</text>
</comment>
<reference evidence="5 6" key="1">
    <citation type="journal article" date="2024" name="BMC Genomics">
        <title>De novo assembly and annotation of Popillia japonica's genome with initial clues to its potential as an invasive pest.</title>
        <authorList>
            <person name="Cucini C."/>
            <person name="Boschi S."/>
            <person name="Funari R."/>
            <person name="Cardaioli E."/>
            <person name="Iannotti N."/>
            <person name="Marturano G."/>
            <person name="Paoli F."/>
            <person name="Bruttini M."/>
            <person name="Carapelli A."/>
            <person name="Frati F."/>
            <person name="Nardi F."/>
        </authorList>
    </citation>
    <scope>NUCLEOTIDE SEQUENCE [LARGE SCALE GENOMIC DNA]</scope>
    <source>
        <strain evidence="5">DMR45628</strain>
    </source>
</reference>
<sequence>MKINVKKSKENVRGPDTRRHVKMPHYLATGLKEYGHKVTIMTSALDTKNCFPEISPTHGVLDVKYSASYLPRNWYFLKALLMALRVCFFPPKPKPEVIILDTNTVALFIFSKLSRYKTILLTHFSAIKELDFFTNYLKVTPDLFTATTLPYANEILVETECLGDIFKRSFPNIERELKYITPCVDTGLWKEDCTDIHRIIPDLPIAANLFAVFGPYKKRSNFRLALEAFENLILISEEPLKDKYHLVIGGNCNETDTDQLIYYDELIDIAKEKQFGSQVTFIRQLPTVYQKTLLKKSAALLIPAKHDPFSDIIVAALMMGKPIIATNSGFAKKALTHRINGILLDSDPQKFAAAMHKIVVNPMVQMFISEMSSDLYRKEYSFDCVARKINSLIQKQICRESLKTPSTL</sequence>
<protein>
    <recommendedName>
        <fullName evidence="3">Alpha-1,3/1,6-mannosyltransferase ALG2</fullName>
        <ecNumber evidence="3">2.4.1.132</ecNumber>
        <ecNumber evidence="3">2.4.1.257</ecNumber>
    </recommendedName>
    <alternativeName>
        <fullName evidence="3">GDP-Man:Man(1)GlcNAc(2)-PP-Dol alpha-1,3-mannosyltransferase</fullName>
    </alternativeName>
</protein>
<dbReference type="InterPro" id="IPR001296">
    <property type="entry name" value="Glyco_trans_1"/>
</dbReference>
<dbReference type="PANTHER" id="PTHR45918">
    <property type="entry name" value="ALPHA-1,3/1,6-MANNOSYLTRANSFERASE ALG2"/>
    <property type="match status" value="1"/>
</dbReference>